<comment type="caution">
    <text evidence="1">The sequence shown here is derived from an EMBL/GenBank/DDBJ whole genome shotgun (WGS) entry which is preliminary data.</text>
</comment>
<organism evidence="1 2">
    <name type="scientific">Lithospermum erythrorhizon</name>
    <name type="common">Purple gromwell</name>
    <name type="synonym">Lithospermum officinale var. erythrorhizon</name>
    <dbReference type="NCBI Taxonomy" id="34254"/>
    <lineage>
        <taxon>Eukaryota</taxon>
        <taxon>Viridiplantae</taxon>
        <taxon>Streptophyta</taxon>
        <taxon>Embryophyta</taxon>
        <taxon>Tracheophyta</taxon>
        <taxon>Spermatophyta</taxon>
        <taxon>Magnoliopsida</taxon>
        <taxon>eudicotyledons</taxon>
        <taxon>Gunneridae</taxon>
        <taxon>Pentapetalae</taxon>
        <taxon>asterids</taxon>
        <taxon>lamiids</taxon>
        <taxon>Boraginales</taxon>
        <taxon>Boraginaceae</taxon>
        <taxon>Boraginoideae</taxon>
        <taxon>Lithospermeae</taxon>
        <taxon>Lithospermum</taxon>
    </lineage>
</organism>
<proteinExistence type="predicted"/>
<accession>A0AAV3NWY3</accession>
<gene>
    <name evidence="1" type="ORF">LIER_04105</name>
</gene>
<dbReference type="Proteomes" id="UP001454036">
    <property type="component" value="Unassembled WGS sequence"/>
</dbReference>
<evidence type="ECO:0000313" key="2">
    <source>
        <dbReference type="Proteomes" id="UP001454036"/>
    </source>
</evidence>
<reference evidence="1 2" key="1">
    <citation type="submission" date="2024-01" db="EMBL/GenBank/DDBJ databases">
        <title>The complete chloroplast genome sequence of Lithospermum erythrorhizon: insights into the phylogenetic relationship among Boraginaceae species and the maternal lineages of purple gromwells.</title>
        <authorList>
            <person name="Okada T."/>
            <person name="Watanabe K."/>
        </authorList>
    </citation>
    <scope>NUCLEOTIDE SEQUENCE [LARGE SCALE GENOMIC DNA]</scope>
</reference>
<name>A0AAV3NWY3_LITER</name>
<dbReference type="AlphaFoldDB" id="A0AAV3NWY3"/>
<keyword evidence="2" id="KW-1185">Reference proteome</keyword>
<protein>
    <submittedName>
        <fullName evidence="1">Uncharacterized protein</fullName>
    </submittedName>
</protein>
<evidence type="ECO:0000313" key="1">
    <source>
        <dbReference type="EMBL" id="GAA0143413.1"/>
    </source>
</evidence>
<dbReference type="EMBL" id="BAABME010000514">
    <property type="protein sequence ID" value="GAA0143413.1"/>
    <property type="molecule type" value="Genomic_DNA"/>
</dbReference>
<sequence length="69" mass="7909">MLEGHLALEPSNVLLQIRLPYDLRECRELHPCWHARTRILRLSPGPDLPPRVPEPNGDYIVPSRARCSS</sequence>